<feature type="domain" description="Sigma-54 factor interaction" evidence="3">
    <location>
        <begin position="278"/>
        <end position="502"/>
    </location>
</feature>
<protein>
    <submittedName>
        <fullName evidence="4">Sigma 54-interacting transcriptional regulator</fullName>
    </submittedName>
</protein>
<dbReference type="Pfam" id="PF00158">
    <property type="entry name" value="Sigma54_activat"/>
    <property type="match status" value="1"/>
</dbReference>
<keyword evidence="5" id="KW-1185">Reference proteome</keyword>
<evidence type="ECO:0000259" key="3">
    <source>
        <dbReference type="PROSITE" id="PS50045"/>
    </source>
</evidence>
<dbReference type="EMBL" id="JADKNH010000004">
    <property type="protein sequence ID" value="MBF4693138.1"/>
    <property type="molecule type" value="Genomic_DNA"/>
</dbReference>
<dbReference type="Proteomes" id="UP000614200">
    <property type="component" value="Unassembled WGS sequence"/>
</dbReference>
<dbReference type="SUPFAM" id="SSF52540">
    <property type="entry name" value="P-loop containing nucleoside triphosphate hydrolases"/>
    <property type="match status" value="1"/>
</dbReference>
<dbReference type="InterPro" id="IPR009057">
    <property type="entry name" value="Homeodomain-like_sf"/>
</dbReference>
<dbReference type="Gene3D" id="1.10.10.60">
    <property type="entry name" value="Homeodomain-like"/>
    <property type="match status" value="1"/>
</dbReference>
<dbReference type="CDD" id="cd00009">
    <property type="entry name" value="AAA"/>
    <property type="match status" value="1"/>
</dbReference>
<dbReference type="Pfam" id="PF02954">
    <property type="entry name" value="HTH_8"/>
    <property type="match status" value="1"/>
</dbReference>
<reference evidence="4 5" key="1">
    <citation type="submission" date="2020-11" db="EMBL/GenBank/DDBJ databases">
        <title>Fusibacter basophilias sp. nov.</title>
        <authorList>
            <person name="Qiu D."/>
        </authorList>
    </citation>
    <scope>NUCLEOTIDE SEQUENCE [LARGE SCALE GENOMIC DNA]</scope>
    <source>
        <strain evidence="4 5">Q10-2</strain>
    </source>
</reference>
<dbReference type="Gene3D" id="1.10.8.60">
    <property type="match status" value="1"/>
</dbReference>
<accession>A0ABR9ZSM6</accession>
<dbReference type="RefSeq" id="WP_194701367.1">
    <property type="nucleotide sequence ID" value="NZ_JADKNH010000004.1"/>
</dbReference>
<name>A0ABR9ZSM6_9FIRM</name>
<evidence type="ECO:0000313" key="5">
    <source>
        <dbReference type="Proteomes" id="UP000614200"/>
    </source>
</evidence>
<dbReference type="PANTHER" id="PTHR32071:SF57">
    <property type="entry name" value="C4-DICARBOXYLATE TRANSPORT TRANSCRIPTIONAL REGULATORY PROTEIN DCTD"/>
    <property type="match status" value="1"/>
</dbReference>
<dbReference type="Gene3D" id="3.30.450.40">
    <property type="match status" value="1"/>
</dbReference>
<sequence>MDLKLIGHTVSNICEAIANVLDVDVIVVDQDLTIIGNTYKYMFENEIDVTSNSIIATSILERKNKIVMDINEFEKCRICKNNAICKIRGVISIPLIHEDNLFGAIGLMLESYEKQEKFSENLQGITTFLENMSELLISKLISVDQVNRIEVINHKIEHIITNVKDGIIYLDKDDRISYYNNVFKAYFNIQEDIKNRNIDEVINHTIIKNYLFSKKNLSDEVFVLQNSQVNFKGLISCVNTNLNSEYLGSVITFRKIEETFRVMNEMLNNKSSIKMSHLICKDETTYRAVEKAKKVAIYDEHVLITGEEGTGKKTLAYSIHNFSDRKSNYVITIDCKYLPRTYFLSELFGIGESMINPGMMQLADKGTIVFNEITLLPLNIQMDLLNYIISGEIELETGIVIKDIDVRIIGTTQYDIQDKIKQGYFNEELYYRLNMHAIHLPPLRERSYEDFKGFIFKFLDIYAKIFSKSSFTIESEAIRVLRAEIWQDNLTGLEKFLEQLVCNCNESLITRYMIEDELDRIHEVDRSKKCILTFDEYEKDFIEKALHQYRGVKNQIDIVADKLGIGRATLYRKINKYNIVP</sequence>
<dbReference type="InterPro" id="IPR029016">
    <property type="entry name" value="GAF-like_dom_sf"/>
</dbReference>
<dbReference type="InterPro" id="IPR002078">
    <property type="entry name" value="Sigma_54_int"/>
</dbReference>
<evidence type="ECO:0000256" key="1">
    <source>
        <dbReference type="ARBA" id="ARBA00022741"/>
    </source>
</evidence>
<evidence type="ECO:0000256" key="2">
    <source>
        <dbReference type="ARBA" id="ARBA00022840"/>
    </source>
</evidence>
<dbReference type="InterPro" id="IPR003593">
    <property type="entry name" value="AAA+_ATPase"/>
</dbReference>
<organism evidence="4 5">
    <name type="scientific">Fusibacter ferrireducens</name>
    <dbReference type="NCBI Taxonomy" id="2785058"/>
    <lineage>
        <taxon>Bacteria</taxon>
        <taxon>Bacillati</taxon>
        <taxon>Bacillota</taxon>
        <taxon>Clostridia</taxon>
        <taxon>Eubacteriales</taxon>
        <taxon>Eubacteriales Family XII. Incertae Sedis</taxon>
        <taxon>Fusibacter</taxon>
    </lineage>
</organism>
<dbReference type="InterPro" id="IPR027417">
    <property type="entry name" value="P-loop_NTPase"/>
</dbReference>
<dbReference type="PANTHER" id="PTHR32071">
    <property type="entry name" value="TRANSCRIPTIONAL REGULATORY PROTEIN"/>
    <property type="match status" value="1"/>
</dbReference>
<dbReference type="InterPro" id="IPR002197">
    <property type="entry name" value="HTH_Fis"/>
</dbReference>
<dbReference type="PROSITE" id="PS50045">
    <property type="entry name" value="SIGMA54_INTERACT_4"/>
    <property type="match status" value="1"/>
</dbReference>
<dbReference type="InterPro" id="IPR025662">
    <property type="entry name" value="Sigma_54_int_dom_ATP-bd_1"/>
</dbReference>
<dbReference type="Gene3D" id="3.30.450.20">
    <property type="entry name" value="PAS domain"/>
    <property type="match status" value="1"/>
</dbReference>
<dbReference type="PROSITE" id="PS00675">
    <property type="entry name" value="SIGMA54_INTERACT_1"/>
    <property type="match status" value="1"/>
</dbReference>
<keyword evidence="1" id="KW-0547">Nucleotide-binding</keyword>
<evidence type="ECO:0000313" key="4">
    <source>
        <dbReference type="EMBL" id="MBF4693138.1"/>
    </source>
</evidence>
<dbReference type="SUPFAM" id="SSF46689">
    <property type="entry name" value="Homeodomain-like"/>
    <property type="match status" value="1"/>
</dbReference>
<proteinExistence type="predicted"/>
<dbReference type="SMART" id="SM00382">
    <property type="entry name" value="AAA"/>
    <property type="match status" value="1"/>
</dbReference>
<keyword evidence="2" id="KW-0067">ATP-binding</keyword>
<gene>
    <name evidence="4" type="ORF">ISU02_08400</name>
</gene>
<dbReference type="Gene3D" id="3.40.50.300">
    <property type="entry name" value="P-loop containing nucleotide triphosphate hydrolases"/>
    <property type="match status" value="1"/>
</dbReference>
<comment type="caution">
    <text evidence="4">The sequence shown here is derived from an EMBL/GenBank/DDBJ whole genome shotgun (WGS) entry which is preliminary data.</text>
</comment>